<name>A0A1M6L2K5_9FIRM</name>
<dbReference type="PROSITE" id="PS00041">
    <property type="entry name" value="HTH_ARAC_FAMILY_1"/>
    <property type="match status" value="1"/>
</dbReference>
<dbReference type="PROSITE" id="PS50110">
    <property type="entry name" value="RESPONSE_REGULATORY"/>
    <property type="match status" value="1"/>
</dbReference>
<dbReference type="InterPro" id="IPR018060">
    <property type="entry name" value="HTH_AraC"/>
</dbReference>
<dbReference type="InterPro" id="IPR001789">
    <property type="entry name" value="Sig_transdc_resp-reg_receiver"/>
</dbReference>
<sequence length="538" mass="63088">MYKVMIVEDEIPIRNIISRIIDWEQLGYKLVHEADNGQMALEYLEENPVDLVITDISMPFMDGLELSRQIRKSHLNMTIIILTGYNEFDYAQQAIDLNVSNYLLKPITKDSFTETLGKIKIEMDQRFADKKNLEFLRKQYEKSKELMIDKYLMNLILGYSQPDFSMSEMEMGINLEANYYRVGVMTIKDGRESEKEFWGEDRPLLEFAIYNLTEELLARVDQDIIFFGPGNQICMIFKGKSEDQSEELNELITGLTDITLQIDNLFHMDATIGLSDAYYETGELSYAYQDAITALEYQVLEGSGKVILKTDVENKSSFAFNKFDKQIVRMENLIKVGDKENLQKVIDYIFSMIHHEKIDIEDFRTMLLKITITILKAYNDIRQVDDGEQDMDYTIFSQVFEMNDFDDIKDYYIELCETLSGRIKEIRRNEEQGYVNSAIKYMEENYSDPYLNLESLCKTLFLSPGHFSRLFKQTTGETFVDYLTRLRMDQAKYLLANTSRKMYEIARAVGYEDPNYFSYNFKKHVKSTPSEWRRKGRG</sequence>
<dbReference type="Proteomes" id="UP000184052">
    <property type="component" value="Unassembled WGS sequence"/>
</dbReference>
<dbReference type="GO" id="GO:0003700">
    <property type="term" value="F:DNA-binding transcription factor activity"/>
    <property type="evidence" value="ECO:0007669"/>
    <property type="project" value="InterPro"/>
</dbReference>
<protein>
    <submittedName>
        <fullName evidence="11">Two-component system, response regulator YesN</fullName>
    </submittedName>
</protein>
<dbReference type="InterPro" id="IPR051552">
    <property type="entry name" value="HptR"/>
</dbReference>
<dbReference type="Pfam" id="PF00072">
    <property type="entry name" value="Response_reg"/>
    <property type="match status" value="1"/>
</dbReference>
<dbReference type="SMART" id="SM00342">
    <property type="entry name" value="HTH_ARAC"/>
    <property type="match status" value="1"/>
</dbReference>
<proteinExistence type="predicted"/>
<accession>A0A1M6L2K5</accession>
<evidence type="ECO:0000256" key="7">
    <source>
        <dbReference type="ARBA" id="ARBA00023163"/>
    </source>
</evidence>
<organism evidence="11 12">
    <name type="scientific">Dethiosulfatibacter aminovorans DSM 17477</name>
    <dbReference type="NCBI Taxonomy" id="1121476"/>
    <lineage>
        <taxon>Bacteria</taxon>
        <taxon>Bacillati</taxon>
        <taxon>Bacillota</taxon>
        <taxon>Tissierellia</taxon>
        <taxon>Dethiosulfatibacter</taxon>
    </lineage>
</organism>
<dbReference type="InterPro" id="IPR011006">
    <property type="entry name" value="CheY-like_superfamily"/>
</dbReference>
<dbReference type="GO" id="GO:0043565">
    <property type="term" value="F:sequence-specific DNA binding"/>
    <property type="evidence" value="ECO:0007669"/>
    <property type="project" value="InterPro"/>
</dbReference>
<keyword evidence="7" id="KW-0804">Transcription</keyword>
<dbReference type="PANTHER" id="PTHR42713">
    <property type="entry name" value="HISTIDINE KINASE-RELATED"/>
    <property type="match status" value="1"/>
</dbReference>
<dbReference type="InterPro" id="IPR018062">
    <property type="entry name" value="HTH_AraC-typ_CS"/>
</dbReference>
<evidence type="ECO:0000256" key="8">
    <source>
        <dbReference type="PROSITE-ProRule" id="PRU00169"/>
    </source>
</evidence>
<dbReference type="GO" id="GO:0005737">
    <property type="term" value="C:cytoplasm"/>
    <property type="evidence" value="ECO:0007669"/>
    <property type="project" value="UniProtKB-SubCell"/>
</dbReference>
<dbReference type="OrthoDB" id="1677563at2"/>
<dbReference type="PROSITE" id="PS01124">
    <property type="entry name" value="HTH_ARAC_FAMILY_2"/>
    <property type="match status" value="1"/>
</dbReference>
<evidence type="ECO:0000313" key="12">
    <source>
        <dbReference type="Proteomes" id="UP000184052"/>
    </source>
</evidence>
<dbReference type="RefSeq" id="WP_073050434.1">
    <property type="nucleotide sequence ID" value="NZ_FQZL01000029.1"/>
</dbReference>
<dbReference type="CDD" id="cd17536">
    <property type="entry name" value="REC_YesN-like"/>
    <property type="match status" value="1"/>
</dbReference>
<evidence type="ECO:0000256" key="1">
    <source>
        <dbReference type="ARBA" id="ARBA00004496"/>
    </source>
</evidence>
<dbReference type="AlphaFoldDB" id="A0A1M6L2K5"/>
<keyword evidence="6" id="KW-0238">DNA-binding</keyword>
<dbReference type="EMBL" id="FQZL01000029">
    <property type="protein sequence ID" value="SHJ65403.1"/>
    <property type="molecule type" value="Genomic_DNA"/>
</dbReference>
<keyword evidence="3 8" id="KW-0597">Phosphoprotein</keyword>
<dbReference type="InterPro" id="IPR041522">
    <property type="entry name" value="CdaR_GGDEF"/>
</dbReference>
<dbReference type="STRING" id="1121476.SAMN02745751_03056"/>
<evidence type="ECO:0000256" key="2">
    <source>
        <dbReference type="ARBA" id="ARBA00022490"/>
    </source>
</evidence>
<dbReference type="PANTHER" id="PTHR42713:SF3">
    <property type="entry name" value="TRANSCRIPTIONAL REGULATORY PROTEIN HPTR"/>
    <property type="match status" value="1"/>
</dbReference>
<evidence type="ECO:0000259" key="10">
    <source>
        <dbReference type="PROSITE" id="PS50110"/>
    </source>
</evidence>
<reference evidence="11 12" key="1">
    <citation type="submission" date="2016-11" db="EMBL/GenBank/DDBJ databases">
        <authorList>
            <person name="Jaros S."/>
            <person name="Januszkiewicz K."/>
            <person name="Wedrychowicz H."/>
        </authorList>
    </citation>
    <scope>NUCLEOTIDE SEQUENCE [LARGE SCALE GENOMIC DNA]</scope>
    <source>
        <strain evidence="11 12">DSM 17477</strain>
    </source>
</reference>
<evidence type="ECO:0000313" key="11">
    <source>
        <dbReference type="EMBL" id="SHJ65403.1"/>
    </source>
</evidence>
<dbReference type="SUPFAM" id="SSF52172">
    <property type="entry name" value="CheY-like"/>
    <property type="match status" value="1"/>
</dbReference>
<keyword evidence="4" id="KW-0902">Two-component regulatory system</keyword>
<dbReference type="Pfam" id="PF17853">
    <property type="entry name" value="GGDEF_2"/>
    <property type="match status" value="1"/>
</dbReference>
<feature type="modified residue" description="4-aspartylphosphate" evidence="8">
    <location>
        <position position="55"/>
    </location>
</feature>
<keyword evidence="12" id="KW-1185">Reference proteome</keyword>
<dbReference type="SMART" id="SM00448">
    <property type="entry name" value="REC"/>
    <property type="match status" value="1"/>
</dbReference>
<dbReference type="Gene3D" id="1.10.10.60">
    <property type="entry name" value="Homeodomain-like"/>
    <property type="match status" value="2"/>
</dbReference>
<evidence type="ECO:0000256" key="3">
    <source>
        <dbReference type="ARBA" id="ARBA00022553"/>
    </source>
</evidence>
<keyword evidence="2" id="KW-0963">Cytoplasm</keyword>
<evidence type="ECO:0000256" key="4">
    <source>
        <dbReference type="ARBA" id="ARBA00023012"/>
    </source>
</evidence>
<dbReference type="Pfam" id="PF12833">
    <property type="entry name" value="HTH_18"/>
    <property type="match status" value="1"/>
</dbReference>
<evidence type="ECO:0000259" key="9">
    <source>
        <dbReference type="PROSITE" id="PS01124"/>
    </source>
</evidence>
<gene>
    <name evidence="11" type="ORF">SAMN02745751_03056</name>
</gene>
<keyword evidence="5" id="KW-0805">Transcription regulation</keyword>
<dbReference type="Gene3D" id="3.40.50.2300">
    <property type="match status" value="1"/>
</dbReference>
<dbReference type="InterPro" id="IPR009057">
    <property type="entry name" value="Homeodomain-like_sf"/>
</dbReference>
<dbReference type="SUPFAM" id="SSF46689">
    <property type="entry name" value="Homeodomain-like"/>
    <property type="match status" value="2"/>
</dbReference>
<comment type="subcellular location">
    <subcellularLocation>
        <location evidence="1">Cytoplasm</location>
    </subcellularLocation>
</comment>
<feature type="domain" description="HTH araC/xylS-type" evidence="9">
    <location>
        <begin position="436"/>
        <end position="535"/>
    </location>
</feature>
<dbReference type="GO" id="GO:0000160">
    <property type="term" value="P:phosphorelay signal transduction system"/>
    <property type="evidence" value="ECO:0007669"/>
    <property type="project" value="UniProtKB-KW"/>
</dbReference>
<evidence type="ECO:0000256" key="5">
    <source>
        <dbReference type="ARBA" id="ARBA00023015"/>
    </source>
</evidence>
<evidence type="ECO:0000256" key="6">
    <source>
        <dbReference type="ARBA" id="ARBA00023125"/>
    </source>
</evidence>
<feature type="domain" description="Response regulatory" evidence="10">
    <location>
        <begin position="3"/>
        <end position="120"/>
    </location>
</feature>